<dbReference type="PROSITE" id="PS51918">
    <property type="entry name" value="RADICAL_SAM"/>
    <property type="match status" value="1"/>
</dbReference>
<evidence type="ECO:0000313" key="7">
    <source>
        <dbReference type="Proteomes" id="UP000326979"/>
    </source>
</evidence>
<evidence type="ECO:0000256" key="2">
    <source>
        <dbReference type="ARBA" id="ARBA00022723"/>
    </source>
</evidence>
<evidence type="ECO:0000256" key="1">
    <source>
        <dbReference type="ARBA" id="ARBA00022691"/>
    </source>
</evidence>
<dbReference type="InterPro" id="IPR007197">
    <property type="entry name" value="rSAM"/>
</dbReference>
<dbReference type="InterPro" id="IPR058240">
    <property type="entry name" value="rSAM_sf"/>
</dbReference>
<evidence type="ECO:0000256" key="4">
    <source>
        <dbReference type="ARBA" id="ARBA00023014"/>
    </source>
</evidence>
<keyword evidence="7" id="KW-1185">Reference proteome</keyword>
<protein>
    <submittedName>
        <fullName evidence="6">FxsB family radical SAM/SPASM domain protein</fullName>
    </submittedName>
</protein>
<dbReference type="GO" id="GO:0046872">
    <property type="term" value="F:metal ion binding"/>
    <property type="evidence" value="ECO:0007669"/>
    <property type="project" value="UniProtKB-KW"/>
</dbReference>
<evidence type="ECO:0000256" key="3">
    <source>
        <dbReference type="ARBA" id="ARBA00023004"/>
    </source>
</evidence>
<keyword evidence="1" id="KW-0949">S-adenosyl-L-methionine</keyword>
<dbReference type="Pfam" id="PF04055">
    <property type="entry name" value="Radical_SAM"/>
    <property type="match status" value="1"/>
</dbReference>
<proteinExistence type="predicted"/>
<accession>A0A5N8VZ52</accession>
<dbReference type="InterPro" id="IPR023867">
    <property type="entry name" value="Sulphatase_maturase_rSAM"/>
</dbReference>
<dbReference type="EMBL" id="VJZE01000015">
    <property type="protein sequence ID" value="MPY39215.1"/>
    <property type="molecule type" value="Genomic_DNA"/>
</dbReference>
<dbReference type="SUPFAM" id="SSF102114">
    <property type="entry name" value="Radical SAM enzymes"/>
    <property type="match status" value="1"/>
</dbReference>
<dbReference type="SFLD" id="SFLDG01072">
    <property type="entry name" value="dehydrogenase_like"/>
    <property type="match status" value="1"/>
</dbReference>
<dbReference type="RefSeq" id="WP_152780531.1">
    <property type="nucleotide sequence ID" value="NZ_BAABEQ010000072.1"/>
</dbReference>
<dbReference type="GO" id="GO:0016491">
    <property type="term" value="F:oxidoreductase activity"/>
    <property type="evidence" value="ECO:0007669"/>
    <property type="project" value="InterPro"/>
</dbReference>
<dbReference type="InterPro" id="IPR026335">
    <property type="entry name" value="rSAM_SPASM_FxsB"/>
</dbReference>
<name>A0A5N8VZ52_9ACTN</name>
<dbReference type="OrthoDB" id="9782387at2"/>
<dbReference type="SFLD" id="SFLDG01067">
    <property type="entry name" value="SPASM/twitch_domain_containing"/>
    <property type="match status" value="1"/>
</dbReference>
<evidence type="ECO:0000313" key="6">
    <source>
        <dbReference type="EMBL" id="MPY39215.1"/>
    </source>
</evidence>
<dbReference type="PANTHER" id="PTHR43273">
    <property type="entry name" value="ANAEROBIC SULFATASE-MATURATING ENZYME HOMOLOG ASLB-RELATED"/>
    <property type="match status" value="1"/>
</dbReference>
<keyword evidence="4" id="KW-0411">Iron-sulfur</keyword>
<feature type="domain" description="Radical SAM core" evidence="5">
    <location>
        <begin position="5"/>
        <end position="235"/>
    </location>
</feature>
<keyword evidence="2" id="KW-0479">Metal-binding</keyword>
<dbReference type="InterPro" id="IPR013785">
    <property type="entry name" value="Aldolase_TIM"/>
</dbReference>
<dbReference type="GO" id="GO:0051536">
    <property type="term" value="F:iron-sulfur cluster binding"/>
    <property type="evidence" value="ECO:0007669"/>
    <property type="project" value="UniProtKB-KW"/>
</dbReference>
<dbReference type="AlphaFoldDB" id="A0A5N8VZ52"/>
<evidence type="ECO:0000259" key="5">
    <source>
        <dbReference type="PROSITE" id="PS51918"/>
    </source>
</evidence>
<dbReference type="SFLD" id="SFLDG01386">
    <property type="entry name" value="main_SPASM_domain-containing"/>
    <property type="match status" value="1"/>
</dbReference>
<keyword evidence="3" id="KW-0408">Iron</keyword>
<reference evidence="6 7" key="1">
    <citation type="submission" date="2019-07" db="EMBL/GenBank/DDBJ databases">
        <title>New species of Amycolatopsis and Streptomyces.</title>
        <authorList>
            <person name="Duangmal K."/>
            <person name="Teo W.F.A."/>
            <person name="Lipun K."/>
        </authorList>
    </citation>
    <scope>NUCLEOTIDE SEQUENCE [LARGE SCALE GENOMIC DNA]</scope>
    <source>
        <strain evidence="6 7">TISTR 2346</strain>
    </source>
</reference>
<dbReference type="Proteomes" id="UP000326979">
    <property type="component" value="Unassembled WGS sequence"/>
</dbReference>
<dbReference type="PANTHER" id="PTHR43273:SF8">
    <property type="entry name" value="RADICAL SAM DOMAIN PROTEIN"/>
    <property type="match status" value="1"/>
</dbReference>
<sequence length="712" mass="78369">MTVRPRAFRQFVLKMHSRCDLACDHCYVYQHADQSWQRRPPVMPDDVAAATVARIAEHARGHPELTRVHVVLHGGEPLLAGRERLARITSGLRRALDGVCDLDVRMQTNGLRLDGDFCDMLAREGIRTGISLDGDRVSHDRHRRRANGTGSYDAVVRAVRLIGSPAYRRMFAGLLCTVDVENDPVDVYRALGALDPPRVDFLLPHATWDRPPPQADVRPHAYARWLTAVYDQWTAEGRPFAVRLFDSIEAVRDGRGSLTEALGLSSPDLVVVETDGEIEQADWLKTAGQDAPRTGFHVLRHSFDEAAGHPGFLVRQTGVAGLSRTCRECRVVRLCGGGLYAHRYRSDNGFDNPSVYCGDLIRLIDHCRDDARRQPVRPAHTLTSHGFDSLAAGNGDADVLRDLVGAESSIRRVLLAALCARYRGPEAEAVTRMDQRWPGETAEVLRHPYLRHWSVRALEGQLARDAVRQRLAEIAVAVALRTGADLTVGLRGTVRAVHVPGYGRLVLPPRPGKGELVVRRGALLLRVHDRSLPIAVTESSHDGPSWEPVRSIVMDGFRILVEDGDPHRDAFGGTPAPRLDDEEYVRWQRLFAEAAVHVQGRHGGRAAGVRTLLTVCTPLSQVKEQGVVAAAPDAFGALGLSLPATPDRLAALLVDGVQQMKFNALSDLFDLAGNHEAKDRLRSAYLGRTPPGALPTEDLTDHGRRMAARLRG</sequence>
<organism evidence="6 7">
    <name type="scientific">Streptomyces phyllanthi</name>
    <dbReference type="NCBI Taxonomy" id="1803180"/>
    <lineage>
        <taxon>Bacteria</taxon>
        <taxon>Bacillati</taxon>
        <taxon>Actinomycetota</taxon>
        <taxon>Actinomycetes</taxon>
        <taxon>Kitasatosporales</taxon>
        <taxon>Streptomycetaceae</taxon>
        <taxon>Streptomyces</taxon>
    </lineage>
</organism>
<dbReference type="CDD" id="cd01335">
    <property type="entry name" value="Radical_SAM"/>
    <property type="match status" value="1"/>
</dbReference>
<dbReference type="NCBIfam" id="TIGR04269">
    <property type="entry name" value="SAM_SPASM_FxsB"/>
    <property type="match status" value="1"/>
</dbReference>
<dbReference type="SFLD" id="SFLDS00029">
    <property type="entry name" value="Radical_SAM"/>
    <property type="match status" value="1"/>
</dbReference>
<dbReference type="Gene3D" id="3.20.20.70">
    <property type="entry name" value="Aldolase class I"/>
    <property type="match status" value="1"/>
</dbReference>
<gene>
    <name evidence="6" type="ORF">FNH04_04520</name>
</gene>
<comment type="caution">
    <text evidence="6">The sequence shown here is derived from an EMBL/GenBank/DDBJ whole genome shotgun (WGS) entry which is preliminary data.</text>
</comment>